<evidence type="ECO:0000313" key="6">
    <source>
        <dbReference type="Proteomes" id="UP001151760"/>
    </source>
</evidence>
<dbReference type="Pfam" id="PF08284">
    <property type="entry name" value="RVP_2"/>
    <property type="match status" value="1"/>
</dbReference>
<keyword evidence="4" id="KW-0378">Hydrolase</keyword>
<gene>
    <name evidence="5" type="ORF">Tco_1054426</name>
</gene>
<evidence type="ECO:0000256" key="2">
    <source>
        <dbReference type="ARBA" id="ARBA00022695"/>
    </source>
</evidence>
<name>A0ABQ5GXR3_9ASTR</name>
<evidence type="ECO:0000313" key="5">
    <source>
        <dbReference type="EMBL" id="GJT80084.1"/>
    </source>
</evidence>
<dbReference type="InterPro" id="IPR050951">
    <property type="entry name" value="Retrovirus_Pol_polyprotein"/>
</dbReference>
<protein>
    <recommendedName>
        <fullName evidence="7">Reverse transcriptase domain-containing protein</fullName>
    </recommendedName>
</protein>
<keyword evidence="4" id="KW-0255">Endonuclease</keyword>
<dbReference type="InterPro" id="IPR043502">
    <property type="entry name" value="DNA/RNA_pol_sf"/>
</dbReference>
<dbReference type="PANTHER" id="PTHR37984">
    <property type="entry name" value="PROTEIN CBG26694"/>
    <property type="match status" value="1"/>
</dbReference>
<keyword evidence="6" id="KW-1185">Reference proteome</keyword>
<sequence length="248" mass="28366">MAIELGSFDIIIGMDWLRKYHAMIVCDEKLVQIPYGNETLIFHGNESNDRREYRLTIISCSKAQEYMAKGCQIFLAHISTRKEEDKSEGKKLKDVPIVQDFPKAFPEDFPGLPRVRAVEFPIDLIPGATPSTRARHSKDGIPNSVWTLRVLGHAIWIDKRTCGIHRPHEPSVQALLGKDEKDQEEHLKAILGLLKEEKLYAKFSECDFWILKVQFLSHVIDSRGIHVDPAKIESIKDWASPKTPTKIR</sequence>
<dbReference type="PANTHER" id="PTHR37984:SF5">
    <property type="entry name" value="PROTEIN NYNRIN-LIKE"/>
    <property type="match status" value="1"/>
</dbReference>
<keyword evidence="1" id="KW-0808">Transferase</keyword>
<evidence type="ECO:0000256" key="4">
    <source>
        <dbReference type="ARBA" id="ARBA00022759"/>
    </source>
</evidence>
<evidence type="ECO:0000256" key="3">
    <source>
        <dbReference type="ARBA" id="ARBA00022722"/>
    </source>
</evidence>
<keyword evidence="3" id="KW-0540">Nuclease</keyword>
<proteinExistence type="predicted"/>
<keyword evidence="2" id="KW-0548">Nucleotidyltransferase</keyword>
<evidence type="ECO:0000256" key="1">
    <source>
        <dbReference type="ARBA" id="ARBA00022679"/>
    </source>
</evidence>
<dbReference type="InterPro" id="IPR043128">
    <property type="entry name" value="Rev_trsase/Diguanyl_cyclase"/>
</dbReference>
<organism evidence="5 6">
    <name type="scientific">Tanacetum coccineum</name>
    <dbReference type="NCBI Taxonomy" id="301880"/>
    <lineage>
        <taxon>Eukaryota</taxon>
        <taxon>Viridiplantae</taxon>
        <taxon>Streptophyta</taxon>
        <taxon>Embryophyta</taxon>
        <taxon>Tracheophyta</taxon>
        <taxon>Spermatophyta</taxon>
        <taxon>Magnoliopsida</taxon>
        <taxon>eudicotyledons</taxon>
        <taxon>Gunneridae</taxon>
        <taxon>Pentapetalae</taxon>
        <taxon>asterids</taxon>
        <taxon>campanulids</taxon>
        <taxon>Asterales</taxon>
        <taxon>Asteraceae</taxon>
        <taxon>Asteroideae</taxon>
        <taxon>Anthemideae</taxon>
        <taxon>Anthemidinae</taxon>
        <taxon>Tanacetum</taxon>
    </lineage>
</organism>
<dbReference type="Gene3D" id="3.30.70.270">
    <property type="match status" value="1"/>
</dbReference>
<reference evidence="5" key="1">
    <citation type="journal article" date="2022" name="Int. J. Mol. Sci.">
        <title>Draft Genome of Tanacetum Coccineum: Genomic Comparison of Closely Related Tanacetum-Family Plants.</title>
        <authorList>
            <person name="Yamashiro T."/>
            <person name="Shiraishi A."/>
            <person name="Nakayama K."/>
            <person name="Satake H."/>
        </authorList>
    </citation>
    <scope>NUCLEOTIDE SEQUENCE</scope>
</reference>
<dbReference type="InterPro" id="IPR021109">
    <property type="entry name" value="Peptidase_aspartic_dom_sf"/>
</dbReference>
<dbReference type="EMBL" id="BQNB010018957">
    <property type="protein sequence ID" value="GJT80084.1"/>
    <property type="molecule type" value="Genomic_DNA"/>
</dbReference>
<comment type="caution">
    <text evidence="5">The sequence shown here is derived from an EMBL/GenBank/DDBJ whole genome shotgun (WGS) entry which is preliminary data.</text>
</comment>
<accession>A0ABQ5GXR3</accession>
<evidence type="ECO:0008006" key="7">
    <source>
        <dbReference type="Google" id="ProtNLM"/>
    </source>
</evidence>
<dbReference type="Gene3D" id="2.40.70.10">
    <property type="entry name" value="Acid Proteases"/>
    <property type="match status" value="1"/>
</dbReference>
<dbReference type="Proteomes" id="UP001151760">
    <property type="component" value="Unassembled WGS sequence"/>
</dbReference>
<reference evidence="5" key="2">
    <citation type="submission" date="2022-01" db="EMBL/GenBank/DDBJ databases">
        <authorList>
            <person name="Yamashiro T."/>
            <person name="Shiraishi A."/>
            <person name="Satake H."/>
            <person name="Nakayama K."/>
        </authorList>
    </citation>
    <scope>NUCLEOTIDE SEQUENCE</scope>
</reference>
<dbReference type="SUPFAM" id="SSF56672">
    <property type="entry name" value="DNA/RNA polymerases"/>
    <property type="match status" value="1"/>
</dbReference>